<dbReference type="Gene3D" id="3.40.462.20">
    <property type="match status" value="1"/>
</dbReference>
<dbReference type="InterPro" id="IPR006093">
    <property type="entry name" value="Oxy_OxRdtase_FAD_BS"/>
</dbReference>
<dbReference type="InterPro" id="IPR036318">
    <property type="entry name" value="FAD-bd_PCMH-like_sf"/>
</dbReference>
<gene>
    <name evidence="8" type="ORF">DFI_13770</name>
</gene>
<keyword evidence="3" id="KW-0285">Flavoprotein</keyword>
<dbReference type="Gene3D" id="3.30.465.10">
    <property type="match status" value="1"/>
</dbReference>
<dbReference type="InterPro" id="IPR016167">
    <property type="entry name" value="FAD-bd_PCMH_sub1"/>
</dbReference>
<evidence type="ECO:0000256" key="2">
    <source>
        <dbReference type="ARBA" id="ARBA00005466"/>
    </source>
</evidence>
<keyword evidence="9" id="KW-1185">Reference proteome</keyword>
<evidence type="ECO:0000256" key="1">
    <source>
        <dbReference type="ARBA" id="ARBA00001974"/>
    </source>
</evidence>
<evidence type="ECO:0000313" key="8">
    <source>
        <dbReference type="EMBL" id="ASN82263.1"/>
    </source>
</evidence>
<evidence type="ECO:0000313" key="9">
    <source>
        <dbReference type="Proteomes" id="UP000259030"/>
    </source>
</evidence>
<dbReference type="SUPFAM" id="SSF56176">
    <property type="entry name" value="FAD-binding/transporter-associated domain-like"/>
    <property type="match status" value="1"/>
</dbReference>
<feature type="region of interest" description="Disordered" evidence="6">
    <location>
        <begin position="439"/>
        <end position="459"/>
    </location>
</feature>
<evidence type="ECO:0000256" key="6">
    <source>
        <dbReference type="SAM" id="MobiDB-lite"/>
    </source>
</evidence>
<comment type="similarity">
    <text evidence="2">Belongs to the oxygen-dependent FAD-linked oxidoreductase family.</text>
</comment>
<dbReference type="RefSeq" id="WP_027464031.1">
    <property type="nucleotide sequence ID" value="NZ_CP021082.1"/>
</dbReference>
<keyword evidence="4" id="KW-0274">FAD</keyword>
<dbReference type="InterPro" id="IPR006094">
    <property type="entry name" value="Oxid_FAD_bind_N"/>
</dbReference>
<sequence>MTAASPRPPGVLPACLTRPATPVTAYNEAIPVTLPAFQATPQSVQDVQEVVAFCRARGLRLSPCATGHDFEGRSLSGDVILHLSAFRAVKYDPRTTRVTIGGGAVVYDINQVLHAHGRAISTGTNQDVGITGLTLGGGAAYTSRQHGLTCDALLAADLVTFTGEHLHVTDESHPDLMRLLRGAGGGHFGVVTALTFRTYPITPVLTFHAHWPLDGAAPPIDLLEERLISAPDSLSMRVGANVTGPDRARQLTLSGQCFSGSATLDRHFGALRRHAHWTEQTLPYAEAMAGARHQTAGGAFKIKSRHAFTPVGGGLNALLDHLLTWTPTTNPDGAGFGLFAWGGAVRHFPPQQSCVPGRQSEYLASFDTAWTARDTPALTDGQLRWVHELDALAGTLLSSCAYVNFPDSDDQAFQARHQQPFLADLQAWTARLDPDHLGRQVSLAPSWPPAPSPPTGRQP</sequence>
<dbReference type="STRING" id="317577.GCA_000419625_02927"/>
<dbReference type="InterPro" id="IPR050416">
    <property type="entry name" value="FAD-linked_Oxidoreductase"/>
</dbReference>
<geneLocation type="plasmid" evidence="9">
    <name>pdfi1</name>
</geneLocation>
<evidence type="ECO:0000256" key="3">
    <source>
        <dbReference type="ARBA" id="ARBA00022630"/>
    </source>
</evidence>
<keyword evidence="8" id="KW-0614">Plasmid</keyword>
<proteinExistence type="inferred from homology"/>
<comment type="cofactor">
    <cofactor evidence="1">
        <name>FAD</name>
        <dbReference type="ChEBI" id="CHEBI:57692"/>
    </cofactor>
</comment>
<evidence type="ECO:0000259" key="7">
    <source>
        <dbReference type="PROSITE" id="PS51387"/>
    </source>
</evidence>
<reference evidence="8 9" key="1">
    <citation type="submission" date="2017-05" db="EMBL/GenBank/DDBJ databases">
        <title>The complete genome sequence of Deinococcus ficus isolated from the rhizosphere of the Ficus religiosa L. in Taiwan.</title>
        <authorList>
            <person name="Wu K.-M."/>
            <person name="Liao T.-L."/>
            <person name="Liu Y.-M."/>
            <person name="Young C.-C."/>
            <person name="Tsai S.-F."/>
        </authorList>
    </citation>
    <scope>NUCLEOTIDE SEQUENCE [LARGE SCALE GENOMIC DNA]</scope>
    <source>
        <strain evidence="8 9">CC-FR2-10</strain>
        <plasmid evidence="9">pdfi1</plasmid>
    </source>
</reference>
<dbReference type="GO" id="GO:0016491">
    <property type="term" value="F:oxidoreductase activity"/>
    <property type="evidence" value="ECO:0007669"/>
    <property type="project" value="UniProtKB-KW"/>
</dbReference>
<dbReference type="KEGG" id="dfc:DFI_13770"/>
<keyword evidence="5" id="KW-0560">Oxidoreductase</keyword>
<evidence type="ECO:0000256" key="5">
    <source>
        <dbReference type="ARBA" id="ARBA00023002"/>
    </source>
</evidence>
<accession>A0A221T042</accession>
<evidence type="ECO:0000256" key="4">
    <source>
        <dbReference type="ARBA" id="ARBA00022827"/>
    </source>
</evidence>
<feature type="compositionally biased region" description="Pro residues" evidence="6">
    <location>
        <begin position="446"/>
        <end position="459"/>
    </location>
</feature>
<dbReference type="Proteomes" id="UP000259030">
    <property type="component" value="Plasmid pDFI1"/>
</dbReference>
<dbReference type="PROSITE" id="PS51387">
    <property type="entry name" value="FAD_PCMH"/>
    <property type="match status" value="1"/>
</dbReference>
<dbReference type="PROSITE" id="PS00862">
    <property type="entry name" value="OX2_COVAL_FAD"/>
    <property type="match status" value="1"/>
</dbReference>
<dbReference type="Pfam" id="PF01565">
    <property type="entry name" value="FAD_binding_4"/>
    <property type="match status" value="1"/>
</dbReference>
<dbReference type="Gene3D" id="3.30.43.10">
    <property type="entry name" value="Uridine Diphospho-n-acetylenolpyruvylglucosamine Reductase, domain 2"/>
    <property type="match status" value="1"/>
</dbReference>
<dbReference type="InterPro" id="IPR016166">
    <property type="entry name" value="FAD-bd_PCMH"/>
</dbReference>
<protein>
    <submittedName>
        <fullName evidence="8">FAD binding domain-containing protein</fullName>
    </submittedName>
</protein>
<dbReference type="EMBL" id="CP021082">
    <property type="protein sequence ID" value="ASN82263.1"/>
    <property type="molecule type" value="Genomic_DNA"/>
</dbReference>
<dbReference type="AlphaFoldDB" id="A0A221T042"/>
<dbReference type="PANTHER" id="PTHR42973">
    <property type="entry name" value="BINDING OXIDOREDUCTASE, PUTATIVE (AFU_ORTHOLOGUE AFUA_1G17690)-RELATED"/>
    <property type="match status" value="1"/>
</dbReference>
<feature type="domain" description="FAD-binding PCMH-type" evidence="7">
    <location>
        <begin position="29"/>
        <end position="201"/>
    </location>
</feature>
<dbReference type="GO" id="GO:0071949">
    <property type="term" value="F:FAD binding"/>
    <property type="evidence" value="ECO:0007669"/>
    <property type="project" value="InterPro"/>
</dbReference>
<organism evidence="8 9">
    <name type="scientific">Deinococcus ficus</name>
    <dbReference type="NCBI Taxonomy" id="317577"/>
    <lineage>
        <taxon>Bacteria</taxon>
        <taxon>Thermotogati</taxon>
        <taxon>Deinococcota</taxon>
        <taxon>Deinococci</taxon>
        <taxon>Deinococcales</taxon>
        <taxon>Deinococcaceae</taxon>
        <taxon>Deinococcus</taxon>
    </lineage>
</organism>
<dbReference type="InterPro" id="IPR016169">
    <property type="entry name" value="FAD-bd_PCMH_sub2"/>
</dbReference>
<name>A0A221T042_9DEIO</name>
<dbReference type="PANTHER" id="PTHR42973:SF39">
    <property type="entry name" value="FAD-BINDING PCMH-TYPE DOMAIN-CONTAINING PROTEIN"/>
    <property type="match status" value="1"/>
</dbReference>